<dbReference type="AlphaFoldDB" id="A0A0C1QH51"/>
<evidence type="ECO:0000256" key="1">
    <source>
        <dbReference type="SAM" id="MobiDB-lite"/>
    </source>
</evidence>
<sequence length="289" mass="32320">MHNEQTSALPQKYQDIKAKADLVGEARAQIFIENLEIIAESSYQVQGNKIIVNLPASSTLMSTASRGVNLVFEIVDAETVKSGAVKFGKNLIKVGKFAVKIHPATRGLITAYETYKFIEENQDQIKQGLIDAGEFVEEKYNKLKDSVKNIFNKVKDSVSSNKASNVKDNAGKFSSSSSAGAPDPDDPNEPQNNKEWKVEKYDKVMHSDRFGKMYRDPQAVSENGKKLWWSKDTANHGGSRWKVFEETSEGLVHYKDADKFGSFMHDKHKGPTGQFIPWKELKGLTIKGK</sequence>
<feature type="region of interest" description="Disordered" evidence="1">
    <location>
        <begin position="161"/>
        <end position="195"/>
    </location>
</feature>
<proteinExistence type="predicted"/>
<organism evidence="2 3">
    <name type="scientific">Candidatus Jidaibacter acanthamoebae</name>
    <dbReference type="NCBI Taxonomy" id="86105"/>
    <lineage>
        <taxon>Bacteria</taxon>
        <taxon>Pseudomonadati</taxon>
        <taxon>Pseudomonadota</taxon>
        <taxon>Alphaproteobacteria</taxon>
        <taxon>Rickettsiales</taxon>
        <taxon>Candidatus Midichloriaceae</taxon>
        <taxon>Candidatus Jidaibacter</taxon>
    </lineage>
</organism>
<evidence type="ECO:0000313" key="2">
    <source>
        <dbReference type="EMBL" id="KIE04884.1"/>
    </source>
</evidence>
<comment type="caution">
    <text evidence="2">The sequence shown here is derived from an EMBL/GenBank/DDBJ whole genome shotgun (WGS) entry which is preliminary data.</text>
</comment>
<dbReference type="EMBL" id="JSWE01000133">
    <property type="protein sequence ID" value="KIE04884.1"/>
    <property type="molecule type" value="Genomic_DNA"/>
</dbReference>
<reference evidence="2 3" key="1">
    <citation type="submission" date="2014-11" db="EMBL/GenBank/DDBJ databases">
        <title>A Rickettsiales Symbiont of Amoebae With Ancient Features.</title>
        <authorList>
            <person name="Schulz F."/>
            <person name="Martijn J."/>
            <person name="Wascher F."/>
            <person name="Kostanjsek R."/>
            <person name="Ettema T.J."/>
            <person name="Horn M."/>
        </authorList>
    </citation>
    <scope>NUCLEOTIDE SEQUENCE [LARGE SCALE GENOMIC DNA]</scope>
    <source>
        <strain evidence="2 3">UWC36</strain>
    </source>
</reference>
<dbReference type="STRING" id="86105.NF27_FH00020"/>
<protein>
    <submittedName>
        <fullName evidence="2">Uncharacterized protein</fullName>
    </submittedName>
</protein>
<keyword evidence="3" id="KW-1185">Reference proteome</keyword>
<accession>A0A0C1QH51</accession>
<dbReference type="Proteomes" id="UP000031258">
    <property type="component" value="Unassembled WGS sequence"/>
</dbReference>
<evidence type="ECO:0000313" key="3">
    <source>
        <dbReference type="Proteomes" id="UP000031258"/>
    </source>
</evidence>
<gene>
    <name evidence="2" type="ORF">NF27_FH00020</name>
</gene>
<name>A0A0C1QH51_9RICK</name>